<dbReference type="InterPro" id="IPR013749">
    <property type="entry name" value="PM/HMP-P_kinase-1"/>
</dbReference>
<evidence type="ECO:0000256" key="7">
    <source>
        <dbReference type="ARBA" id="ARBA00022777"/>
    </source>
</evidence>
<comment type="catalytic activity">
    <reaction evidence="2">
        <text>4-amino-2-methyl-5-(phosphooxymethyl)pyrimidine + ATP = 4-amino-2-methyl-5-(diphosphooxymethyl)pyrimidine + ADP</text>
        <dbReference type="Rhea" id="RHEA:19893"/>
        <dbReference type="ChEBI" id="CHEBI:30616"/>
        <dbReference type="ChEBI" id="CHEBI:57841"/>
        <dbReference type="ChEBI" id="CHEBI:58354"/>
        <dbReference type="ChEBI" id="CHEBI:456216"/>
        <dbReference type="EC" id="2.7.4.7"/>
    </reaction>
</comment>
<dbReference type="PANTHER" id="PTHR20858">
    <property type="entry name" value="PHOSPHOMETHYLPYRIMIDINE KINASE"/>
    <property type="match status" value="1"/>
</dbReference>
<comment type="function">
    <text evidence="3">Catalyzes the phosphorylation of hydroxymethylpyrimidine phosphate (HMP-P) to HMP-PP, and of HMP to HMP-P.</text>
</comment>
<dbReference type="GO" id="GO:0005524">
    <property type="term" value="F:ATP binding"/>
    <property type="evidence" value="ECO:0007669"/>
    <property type="project" value="UniProtKB-KW"/>
</dbReference>
<dbReference type="AlphaFoldDB" id="A0A4Q7NPX8"/>
<keyword evidence="7 11" id="KW-0418">Kinase</keyword>
<dbReference type="Pfam" id="PF08543">
    <property type="entry name" value="Phos_pyr_kin"/>
    <property type="match status" value="1"/>
</dbReference>
<keyword evidence="6" id="KW-0547">Nucleotide-binding</keyword>
<evidence type="ECO:0000256" key="3">
    <source>
        <dbReference type="ARBA" id="ARBA00003848"/>
    </source>
</evidence>
<evidence type="ECO:0000256" key="2">
    <source>
        <dbReference type="ARBA" id="ARBA00000565"/>
    </source>
</evidence>
<gene>
    <name evidence="11" type="ORF">EV189_2458</name>
</gene>
<proteinExistence type="predicted"/>
<evidence type="ECO:0000256" key="4">
    <source>
        <dbReference type="ARBA" id="ARBA00004769"/>
    </source>
</evidence>
<evidence type="ECO:0000313" key="11">
    <source>
        <dbReference type="EMBL" id="RZS87036.1"/>
    </source>
</evidence>
<evidence type="ECO:0000256" key="8">
    <source>
        <dbReference type="ARBA" id="ARBA00022840"/>
    </source>
</evidence>
<evidence type="ECO:0000256" key="9">
    <source>
        <dbReference type="ARBA" id="ARBA00022977"/>
    </source>
</evidence>
<accession>A0A4Q7NPX8</accession>
<name>A0A4Q7NPX8_9ACTN</name>
<comment type="pathway">
    <text evidence="4">Cofactor biosynthesis; thiamine diphosphate biosynthesis; 4-amino-2-methyl-5-diphosphomethylpyrimidine from 5-amino-1-(5-phospho-D-ribosyl)imidazole: step 3/3.</text>
</comment>
<evidence type="ECO:0000256" key="1">
    <source>
        <dbReference type="ARBA" id="ARBA00000151"/>
    </source>
</evidence>
<protein>
    <submittedName>
        <fullName evidence="11">Hydroxymethylpyrimidine kinase /phosphomethylpyrimidine kinase</fullName>
    </submittedName>
</protein>
<dbReference type="FunFam" id="3.40.1190.20:FF:000003">
    <property type="entry name" value="Phosphomethylpyrimidine kinase ThiD"/>
    <property type="match status" value="1"/>
</dbReference>
<keyword evidence="9" id="KW-0784">Thiamine biosynthesis</keyword>
<keyword evidence="5" id="KW-0808">Transferase</keyword>
<dbReference type="GO" id="GO:0008902">
    <property type="term" value="F:hydroxymethylpyrimidine kinase activity"/>
    <property type="evidence" value="ECO:0007669"/>
    <property type="project" value="UniProtKB-EC"/>
</dbReference>
<dbReference type="InterPro" id="IPR004399">
    <property type="entry name" value="HMP/HMP-P_kinase_dom"/>
</dbReference>
<evidence type="ECO:0000313" key="12">
    <source>
        <dbReference type="Proteomes" id="UP000293638"/>
    </source>
</evidence>
<dbReference type="NCBIfam" id="TIGR00097">
    <property type="entry name" value="HMP-P_kinase"/>
    <property type="match status" value="1"/>
</dbReference>
<reference evidence="11 12" key="1">
    <citation type="submission" date="2019-02" db="EMBL/GenBank/DDBJ databases">
        <title>Genomic Encyclopedia of Type Strains, Phase IV (KMG-IV): sequencing the most valuable type-strain genomes for metagenomic binning, comparative biology and taxonomic classification.</title>
        <authorList>
            <person name="Goeker M."/>
        </authorList>
    </citation>
    <scope>NUCLEOTIDE SEQUENCE [LARGE SCALE GENOMIC DNA]</scope>
    <source>
        <strain evidence="11 12">DSM 45622</strain>
    </source>
</reference>
<comment type="catalytic activity">
    <reaction evidence="1">
        <text>4-amino-5-hydroxymethyl-2-methylpyrimidine + ATP = 4-amino-2-methyl-5-(phosphooxymethyl)pyrimidine + ADP + H(+)</text>
        <dbReference type="Rhea" id="RHEA:23096"/>
        <dbReference type="ChEBI" id="CHEBI:15378"/>
        <dbReference type="ChEBI" id="CHEBI:16892"/>
        <dbReference type="ChEBI" id="CHEBI:30616"/>
        <dbReference type="ChEBI" id="CHEBI:58354"/>
        <dbReference type="ChEBI" id="CHEBI:456216"/>
        <dbReference type="EC" id="2.7.1.49"/>
    </reaction>
</comment>
<keyword evidence="12" id="KW-1185">Reference proteome</keyword>
<dbReference type="GO" id="GO:0005829">
    <property type="term" value="C:cytosol"/>
    <property type="evidence" value="ECO:0007669"/>
    <property type="project" value="TreeGrafter"/>
</dbReference>
<feature type="domain" description="Pyridoxamine kinase/Phosphomethylpyrimidine kinase" evidence="10">
    <location>
        <begin position="13"/>
        <end position="259"/>
    </location>
</feature>
<evidence type="ECO:0000256" key="6">
    <source>
        <dbReference type="ARBA" id="ARBA00022741"/>
    </source>
</evidence>
<dbReference type="PANTHER" id="PTHR20858:SF17">
    <property type="entry name" value="HYDROXYMETHYLPYRIMIDINE_PHOSPHOMETHYLPYRIMIDINE KINASE THI20-RELATED"/>
    <property type="match status" value="1"/>
</dbReference>
<dbReference type="Gene3D" id="3.40.1190.20">
    <property type="match status" value="1"/>
</dbReference>
<evidence type="ECO:0000259" key="10">
    <source>
        <dbReference type="Pfam" id="PF08543"/>
    </source>
</evidence>
<sequence>MSAPVALSVAGSDPSGGAGMQADLKAFSAMGAYAAAVVTALTAQNTLGVQGIFPVPAEFVQQQLDSVLSDLDVAVLKTGMLGSPEVVEVVAEAVARHDVPVLVVDPVMVATSGDRLVSEETVDAVRELLLPHATLVTPNLPEAATLLGWTEVTEARMPEAAEALRRSGAGAVLVKGGHLVGDTSTDVLVDDDGALAVAAQRVDTANTHGTGCTLASAVAALLAQGVPLRDAVQEAKAYLTRAIAAADGLGVGHGHGPVHHFVDWWEPSRGRR</sequence>
<dbReference type="OrthoDB" id="34166at2"/>
<organism evidence="11 12">
    <name type="scientific">Motilibacter rhizosphaerae</name>
    <dbReference type="NCBI Taxonomy" id="598652"/>
    <lineage>
        <taxon>Bacteria</taxon>
        <taxon>Bacillati</taxon>
        <taxon>Actinomycetota</taxon>
        <taxon>Actinomycetes</taxon>
        <taxon>Motilibacterales</taxon>
        <taxon>Motilibacteraceae</taxon>
        <taxon>Motilibacter</taxon>
    </lineage>
</organism>
<dbReference type="InterPro" id="IPR029056">
    <property type="entry name" value="Ribokinase-like"/>
</dbReference>
<dbReference type="GO" id="GO:0008972">
    <property type="term" value="F:phosphomethylpyrimidine kinase activity"/>
    <property type="evidence" value="ECO:0007669"/>
    <property type="project" value="UniProtKB-EC"/>
</dbReference>
<evidence type="ECO:0000256" key="5">
    <source>
        <dbReference type="ARBA" id="ARBA00022679"/>
    </source>
</evidence>
<dbReference type="RefSeq" id="WP_130493224.1">
    <property type="nucleotide sequence ID" value="NZ_SGXD01000003.1"/>
</dbReference>
<dbReference type="GO" id="GO:0009229">
    <property type="term" value="P:thiamine diphosphate biosynthetic process"/>
    <property type="evidence" value="ECO:0007669"/>
    <property type="project" value="UniProtKB-UniPathway"/>
</dbReference>
<dbReference type="CDD" id="cd01169">
    <property type="entry name" value="HMPP_kinase"/>
    <property type="match status" value="1"/>
</dbReference>
<dbReference type="UniPathway" id="UPA00060">
    <property type="reaction ID" value="UER00138"/>
</dbReference>
<dbReference type="EMBL" id="SGXD01000003">
    <property type="protein sequence ID" value="RZS87036.1"/>
    <property type="molecule type" value="Genomic_DNA"/>
</dbReference>
<comment type="caution">
    <text evidence="11">The sequence shown here is derived from an EMBL/GenBank/DDBJ whole genome shotgun (WGS) entry which is preliminary data.</text>
</comment>
<keyword evidence="8" id="KW-0067">ATP-binding</keyword>
<dbReference type="GO" id="GO:0009228">
    <property type="term" value="P:thiamine biosynthetic process"/>
    <property type="evidence" value="ECO:0007669"/>
    <property type="project" value="UniProtKB-KW"/>
</dbReference>
<dbReference type="Proteomes" id="UP000293638">
    <property type="component" value="Unassembled WGS sequence"/>
</dbReference>
<dbReference type="SUPFAM" id="SSF53613">
    <property type="entry name" value="Ribokinase-like"/>
    <property type="match status" value="1"/>
</dbReference>